<evidence type="ECO:0000313" key="2">
    <source>
        <dbReference type="Proteomes" id="UP000422221"/>
    </source>
</evidence>
<comment type="caution">
    <text evidence="1">The sequence shown here is derived from an EMBL/GenBank/DDBJ whole genome shotgun (WGS) entry which is preliminary data.</text>
</comment>
<gene>
    <name evidence="1" type="ORF">F3F73_06035</name>
</gene>
<name>A0A7J4XLV8_9BACE</name>
<organism evidence="1 2">
    <name type="scientific">Bacteroides salyersiae</name>
    <dbReference type="NCBI Taxonomy" id="291644"/>
    <lineage>
        <taxon>Bacteria</taxon>
        <taxon>Pseudomonadati</taxon>
        <taxon>Bacteroidota</taxon>
        <taxon>Bacteroidia</taxon>
        <taxon>Bacteroidales</taxon>
        <taxon>Bacteroidaceae</taxon>
        <taxon>Bacteroides</taxon>
    </lineage>
</organism>
<protein>
    <submittedName>
        <fullName evidence="1">Uncharacterized protein</fullName>
    </submittedName>
</protein>
<dbReference type="RefSeq" id="WP_130058391.1">
    <property type="nucleotide sequence ID" value="NZ_RCXT01000003.1"/>
</dbReference>
<dbReference type="Proteomes" id="UP000422221">
    <property type="component" value="Unassembled WGS sequence"/>
</dbReference>
<evidence type="ECO:0000313" key="1">
    <source>
        <dbReference type="EMBL" id="KAA3767950.1"/>
    </source>
</evidence>
<dbReference type="EMBL" id="VWMK01000004">
    <property type="protein sequence ID" value="KAA3767950.1"/>
    <property type="molecule type" value="Genomic_DNA"/>
</dbReference>
<sequence>MMKTFKDLNMGDSLYFIDGDFDIRSAKIDGIRNFDLSNQKLELFRVGKKEPFIVRAHDTKAIFTIKDAKDNPVEFTCYSCFEAVTEARTQLRDSYLDKQFCIARQAFNRIKKVAVNDDRLKKRIFDFFTMDDGHQD</sequence>
<reference evidence="1 2" key="1">
    <citation type="journal article" date="2019" name="Nat. Med.">
        <title>A library of human gut bacterial isolates paired with longitudinal multiomics data enables mechanistic microbiome research.</title>
        <authorList>
            <person name="Poyet M."/>
            <person name="Groussin M."/>
            <person name="Gibbons S.M."/>
            <person name="Avila-Pacheco J."/>
            <person name="Jiang X."/>
            <person name="Kearney S.M."/>
            <person name="Perrotta A.R."/>
            <person name="Berdy B."/>
            <person name="Zhao S."/>
            <person name="Lieberman T.D."/>
            <person name="Swanson P.K."/>
            <person name="Smith M."/>
            <person name="Roesemann S."/>
            <person name="Alexander J.E."/>
            <person name="Rich S.A."/>
            <person name="Livny J."/>
            <person name="Vlamakis H."/>
            <person name="Clish C."/>
            <person name="Bullock K."/>
            <person name="Deik A."/>
            <person name="Scott J."/>
            <person name="Pierce K.A."/>
            <person name="Xavier R.J."/>
            <person name="Alm E.J."/>
        </authorList>
    </citation>
    <scope>NUCLEOTIDE SEQUENCE [LARGE SCALE GENOMIC DNA]</scope>
    <source>
        <strain evidence="1 2">BIOML-A10</strain>
    </source>
</reference>
<dbReference type="AlphaFoldDB" id="A0A7J4XLV8"/>
<proteinExistence type="predicted"/>
<accession>A0A7J4XLV8</accession>